<keyword evidence="5" id="KW-1185">Reference proteome</keyword>
<dbReference type="SUPFAM" id="SSF55729">
    <property type="entry name" value="Acyl-CoA N-acyltransferases (Nat)"/>
    <property type="match status" value="1"/>
</dbReference>
<evidence type="ECO:0000256" key="1">
    <source>
        <dbReference type="PIRSR" id="PIRSR620023-1"/>
    </source>
</evidence>
<dbReference type="KEGG" id="pko:PKOR_19550"/>
<dbReference type="InterPro" id="IPR016181">
    <property type="entry name" value="Acyl_CoA_acyltransferase"/>
</dbReference>
<evidence type="ECO:0000313" key="5">
    <source>
        <dbReference type="Proteomes" id="UP000033109"/>
    </source>
</evidence>
<evidence type="ECO:0000256" key="2">
    <source>
        <dbReference type="PIRSR" id="PIRSR620023-2"/>
    </source>
</evidence>
<dbReference type="Pfam" id="PF13302">
    <property type="entry name" value="Acetyltransf_3"/>
    <property type="match status" value="1"/>
</dbReference>
<dbReference type="NCBIfam" id="TIGR03590">
    <property type="entry name" value="PseG"/>
    <property type="match status" value="1"/>
</dbReference>
<dbReference type="Gene3D" id="3.40.630.30">
    <property type="match status" value="1"/>
</dbReference>
<dbReference type="PROSITE" id="PS51186">
    <property type="entry name" value="GNAT"/>
    <property type="match status" value="1"/>
</dbReference>
<organism evidence="4 5">
    <name type="scientific">Pontibacter korlensis</name>
    <dbReference type="NCBI Taxonomy" id="400092"/>
    <lineage>
        <taxon>Bacteria</taxon>
        <taxon>Pseudomonadati</taxon>
        <taxon>Bacteroidota</taxon>
        <taxon>Cytophagia</taxon>
        <taxon>Cytophagales</taxon>
        <taxon>Hymenobacteraceae</taxon>
        <taxon>Pontibacter</taxon>
    </lineage>
</organism>
<name>A0A0E3ZKE7_9BACT</name>
<dbReference type="GO" id="GO:0016747">
    <property type="term" value="F:acyltransferase activity, transferring groups other than amino-acyl groups"/>
    <property type="evidence" value="ECO:0007669"/>
    <property type="project" value="InterPro"/>
</dbReference>
<keyword evidence="4" id="KW-0808">Transferase</keyword>
<evidence type="ECO:0000313" key="4">
    <source>
        <dbReference type="EMBL" id="AKD05839.1"/>
    </source>
</evidence>
<dbReference type="CDD" id="cd04301">
    <property type="entry name" value="NAT_SF"/>
    <property type="match status" value="1"/>
</dbReference>
<reference evidence="4 5" key="1">
    <citation type="journal article" date="2015" name="Sci. Rep.">
        <title>Unraveling adaptation of Pontibacter korlensis to radiation and infertility in desert through complete genome and comparative transcriptomic analysis.</title>
        <authorList>
            <person name="Dai J."/>
            <person name="Dai W."/>
            <person name="Qiu C."/>
            <person name="Yang Z."/>
            <person name="Zhang Y."/>
            <person name="Zhou M."/>
            <person name="Zhang L."/>
            <person name="Fang C."/>
            <person name="Gao Q."/>
            <person name="Yang Q."/>
            <person name="Li X."/>
            <person name="Wang Z."/>
            <person name="Wang Z."/>
            <person name="Jia Z."/>
            <person name="Chen X."/>
        </authorList>
    </citation>
    <scope>NUCLEOTIDE SEQUENCE [LARGE SCALE GENOMIC DNA]</scope>
    <source>
        <strain evidence="4 5">X14-1T</strain>
    </source>
</reference>
<accession>A0A0E3ZKE7</accession>
<dbReference type="EMBL" id="CP009621">
    <property type="protein sequence ID" value="AKD05839.1"/>
    <property type="molecule type" value="Genomic_DNA"/>
</dbReference>
<dbReference type="Proteomes" id="UP000033109">
    <property type="component" value="Chromosome"/>
</dbReference>
<evidence type="ECO:0000259" key="3">
    <source>
        <dbReference type="PROSITE" id="PS51186"/>
    </source>
</evidence>
<sequence>MNQAKPRIVFRADGNSRIGLGHVVRSLALAQMLHEDFSCVFAIQQPEQALQAQLLGVCEEVVVLAEQEVTEQEAACLARQVLRPTDVVVLDGYRFDTAYQQRVKESGCSLVCIDDIHAYPFVADAVINQAGGVSEAAYTTAPYTKLLLGPEYALLRPPFLKASQQERTVPVGALRVLLNMGGADPQNVTLQLAGELAEDSRVNSMEIVVGGAYQHLQELQSWLQGREQVRLHRNLDAEAMCLLMEGCAVAVTSASGVAYEYAAVGGVLFVLQTAGNQTGLYSFLTHTGIAKPYEELQQLGPSDFKSGFQKQVQVQRQYFDGQSPQRLQQQFRNFSLSAALTFRRASEEDLMLIYSWNNDPEVRRYSFNPEPIPLPNHQAWFSARLSDAATPIYVVEAAGEPAAQVRFSLQGKAATVGYLIDSKFRGKGLGHVVLQRGVARLQQDFPDIMLVEGLVQRQNIPSVRAFEKAGFAYGEPDPQHPKARRFVLELPKKD</sequence>
<feature type="domain" description="N-acetyltransferase" evidence="3">
    <location>
        <begin position="340"/>
        <end position="493"/>
    </location>
</feature>
<dbReference type="Gene3D" id="3.40.50.11190">
    <property type="match status" value="1"/>
</dbReference>
<feature type="binding site" evidence="2">
    <location>
        <position position="260"/>
    </location>
    <ligand>
        <name>substrate</name>
    </ligand>
</feature>
<protein>
    <submittedName>
        <fullName evidence="4">Glycosyltransferase</fullName>
    </submittedName>
</protein>
<feature type="binding site" evidence="2">
    <location>
        <position position="156"/>
    </location>
    <ligand>
        <name>substrate</name>
    </ligand>
</feature>
<dbReference type="InterPro" id="IPR000182">
    <property type="entry name" value="GNAT_dom"/>
</dbReference>
<dbReference type="InterPro" id="IPR020023">
    <property type="entry name" value="PseG"/>
</dbReference>
<dbReference type="STRING" id="400092.PKOR_19550"/>
<dbReference type="PATRIC" id="fig|400092.3.peg.4279"/>
<dbReference type="AlphaFoldDB" id="A0A0E3ZKE7"/>
<proteinExistence type="predicted"/>
<dbReference type="Gene3D" id="3.40.50.2000">
    <property type="entry name" value="Glycogen Phosphorylase B"/>
    <property type="match status" value="1"/>
</dbReference>
<gene>
    <name evidence="4" type="ORF">PKOR_19550</name>
</gene>
<feature type="active site" description="Proton acceptor" evidence="1">
    <location>
        <position position="22"/>
    </location>
</feature>
<dbReference type="HOGENOM" id="CLU_023406_0_1_10"/>